<evidence type="ECO:0000313" key="2">
    <source>
        <dbReference type="EMBL" id="EFH85121.1"/>
    </source>
</evidence>
<proteinExistence type="predicted"/>
<dbReference type="InParanoid" id="D6TYP6"/>
<reference evidence="2 3" key="1">
    <citation type="journal article" date="2011" name="Stand. Genomic Sci.">
        <title>Non-contiguous finished genome sequence and contextual data of the filamentous soil bacterium Ktedonobacter racemifer type strain (SOSP1-21).</title>
        <authorList>
            <person name="Chang Y.J."/>
            <person name="Land M."/>
            <person name="Hauser L."/>
            <person name="Chertkov O."/>
            <person name="Del Rio T.G."/>
            <person name="Nolan M."/>
            <person name="Copeland A."/>
            <person name="Tice H."/>
            <person name="Cheng J.F."/>
            <person name="Lucas S."/>
            <person name="Han C."/>
            <person name="Goodwin L."/>
            <person name="Pitluck S."/>
            <person name="Ivanova N."/>
            <person name="Ovchinikova G."/>
            <person name="Pati A."/>
            <person name="Chen A."/>
            <person name="Palaniappan K."/>
            <person name="Mavromatis K."/>
            <person name="Liolios K."/>
            <person name="Brettin T."/>
            <person name="Fiebig A."/>
            <person name="Rohde M."/>
            <person name="Abt B."/>
            <person name="Goker M."/>
            <person name="Detter J.C."/>
            <person name="Woyke T."/>
            <person name="Bristow J."/>
            <person name="Eisen J.A."/>
            <person name="Markowitz V."/>
            <person name="Hugenholtz P."/>
            <person name="Kyrpides N.C."/>
            <person name="Klenk H.P."/>
            <person name="Lapidus A."/>
        </authorList>
    </citation>
    <scope>NUCLEOTIDE SEQUENCE [LARGE SCALE GENOMIC DNA]</scope>
    <source>
        <strain evidence="3">DSM 44963</strain>
    </source>
</reference>
<organism evidence="2 3">
    <name type="scientific">Ktedonobacter racemifer DSM 44963</name>
    <dbReference type="NCBI Taxonomy" id="485913"/>
    <lineage>
        <taxon>Bacteria</taxon>
        <taxon>Bacillati</taxon>
        <taxon>Chloroflexota</taxon>
        <taxon>Ktedonobacteria</taxon>
        <taxon>Ktedonobacterales</taxon>
        <taxon>Ktedonobacteraceae</taxon>
        <taxon>Ktedonobacter</taxon>
    </lineage>
</organism>
<keyword evidence="1" id="KW-0812">Transmembrane</keyword>
<keyword evidence="1" id="KW-1133">Transmembrane helix</keyword>
<dbReference type="EMBL" id="ADVG01000003">
    <property type="protein sequence ID" value="EFH85121.1"/>
    <property type="molecule type" value="Genomic_DNA"/>
</dbReference>
<keyword evidence="3" id="KW-1185">Reference proteome</keyword>
<evidence type="ECO:0000313" key="3">
    <source>
        <dbReference type="Proteomes" id="UP000004508"/>
    </source>
</evidence>
<evidence type="ECO:0000256" key="1">
    <source>
        <dbReference type="SAM" id="Phobius"/>
    </source>
</evidence>
<dbReference type="AlphaFoldDB" id="D6TYP6"/>
<gene>
    <name evidence="2" type="ORF">Krac_6280</name>
</gene>
<name>D6TYP6_KTERA</name>
<sequence>MLWNPRGPLSLEGDPLLLVAVATFFLSDYPLCIHFRRHRQSTKIYDLHAGCQLLLLTFFCHLRSMPFPLSSTIL</sequence>
<dbReference type="Proteomes" id="UP000004508">
    <property type="component" value="Unassembled WGS sequence"/>
</dbReference>
<protein>
    <submittedName>
        <fullName evidence="2">Uncharacterized protein</fullName>
    </submittedName>
</protein>
<comment type="caution">
    <text evidence="2">The sequence shown here is derived from an EMBL/GenBank/DDBJ whole genome shotgun (WGS) entry which is preliminary data.</text>
</comment>
<keyword evidence="1" id="KW-0472">Membrane</keyword>
<feature type="transmembrane region" description="Helical" evidence="1">
    <location>
        <begin position="15"/>
        <end position="32"/>
    </location>
</feature>
<accession>D6TYP6</accession>